<dbReference type="InterPro" id="IPR041921">
    <property type="entry name" value="NuoE_N"/>
</dbReference>
<keyword evidence="4" id="KW-1278">Translocase</keyword>
<dbReference type="PANTHER" id="PTHR10371:SF3">
    <property type="entry name" value="NADH DEHYDROGENASE [UBIQUINONE] FLAVOPROTEIN 2, MITOCHONDRIAL"/>
    <property type="match status" value="1"/>
</dbReference>
<dbReference type="GO" id="GO:0046872">
    <property type="term" value="F:metal ion binding"/>
    <property type="evidence" value="ECO:0007669"/>
    <property type="project" value="UniProtKB-KW"/>
</dbReference>
<evidence type="ECO:0000256" key="3">
    <source>
        <dbReference type="ARBA" id="ARBA00022723"/>
    </source>
</evidence>
<keyword evidence="6 10" id="KW-0411">Iron-sulfur</keyword>
<feature type="binding site" evidence="10">
    <location>
        <position position="141"/>
    </location>
    <ligand>
        <name>[2Fe-2S] cluster</name>
        <dbReference type="ChEBI" id="CHEBI:190135"/>
    </ligand>
</feature>
<dbReference type="NCBIfam" id="TIGR01958">
    <property type="entry name" value="nuoE_fam"/>
    <property type="match status" value="1"/>
</dbReference>
<dbReference type="FunFam" id="1.10.10.1590:FF:000001">
    <property type="entry name" value="NADH-quinone oxidoreductase subunit E"/>
    <property type="match status" value="1"/>
</dbReference>
<comment type="similarity">
    <text evidence="1">Belongs to the complex I 24 kDa subunit family.</text>
</comment>
<evidence type="ECO:0000256" key="4">
    <source>
        <dbReference type="ARBA" id="ARBA00022967"/>
    </source>
</evidence>
<organism evidence="12 13">
    <name type="scientific">Bradyrhizobium valentinum</name>
    <dbReference type="NCBI Taxonomy" id="1518501"/>
    <lineage>
        <taxon>Bacteria</taxon>
        <taxon>Pseudomonadati</taxon>
        <taxon>Pseudomonadota</taxon>
        <taxon>Alphaproteobacteria</taxon>
        <taxon>Hyphomicrobiales</taxon>
        <taxon>Nitrobacteraceae</taxon>
        <taxon>Bradyrhizobium</taxon>
    </lineage>
</organism>
<sequence length="203" mass="22510">MSVRRLAPKELQPASFAFTDENLAWAKAQIAKYPPGRQASAVIAILWRAQEQHEGWVSEAAIRVVADLLEMPYIRVLEVATFYTMFQLQPVGKKAHVQVCGTTPCRLRGAEDIIKVCQSRIHHDPFHLSKDGNFSWEEVECLGACVNAPMVQIWKDTYEDLTKESFGKVLDGFASGNPPKPGPQVDRQFSAPAGGPTTLKEST</sequence>
<reference evidence="12 13" key="1">
    <citation type="submission" date="2014-03" db="EMBL/GenBank/DDBJ databases">
        <title>Bradyrhizobium valentinum sp. nov., isolated from effective nodules of Lupinus mariae-josephae, a lupine endemic of basic-lime soils in Eastern Spain.</title>
        <authorList>
            <person name="Duran D."/>
            <person name="Rey L."/>
            <person name="Navarro A."/>
            <person name="Busquets A."/>
            <person name="Imperial J."/>
            <person name="Ruiz-Argueso T."/>
        </authorList>
    </citation>
    <scope>NUCLEOTIDE SEQUENCE [LARGE SCALE GENOMIC DNA]</scope>
    <source>
        <strain evidence="12 13">LmjM3</strain>
    </source>
</reference>
<protein>
    <submittedName>
        <fullName evidence="12">NADH dehydrogenase</fullName>
    </submittedName>
</protein>
<comment type="cofactor">
    <cofactor evidence="8">
        <name>[2Fe-2S] cluster</name>
        <dbReference type="ChEBI" id="CHEBI:190135"/>
    </cofactor>
</comment>
<dbReference type="PANTHER" id="PTHR10371">
    <property type="entry name" value="NADH DEHYDROGENASE UBIQUINONE FLAVOPROTEIN 2, MITOCHONDRIAL"/>
    <property type="match status" value="1"/>
</dbReference>
<dbReference type="GO" id="GO:0003954">
    <property type="term" value="F:NADH dehydrogenase activity"/>
    <property type="evidence" value="ECO:0007669"/>
    <property type="project" value="TreeGrafter"/>
</dbReference>
<dbReference type="EMBL" id="LLXX01000033">
    <property type="protein sequence ID" value="KRR11878.1"/>
    <property type="molecule type" value="Genomic_DNA"/>
</dbReference>
<evidence type="ECO:0000313" key="13">
    <source>
        <dbReference type="Proteomes" id="UP000051913"/>
    </source>
</evidence>
<dbReference type="PIRSF" id="PIRSF000216">
    <property type="entry name" value="NADH_DH_24kDa"/>
    <property type="match status" value="1"/>
</dbReference>
<dbReference type="GO" id="GO:0022804">
    <property type="term" value="F:active transmembrane transporter activity"/>
    <property type="evidence" value="ECO:0007669"/>
    <property type="project" value="UniProtKB-ARBA"/>
</dbReference>
<dbReference type="InterPro" id="IPR002023">
    <property type="entry name" value="NuoE-like"/>
</dbReference>
<dbReference type="GO" id="GO:0031090">
    <property type="term" value="C:organelle membrane"/>
    <property type="evidence" value="ECO:0007669"/>
    <property type="project" value="UniProtKB-ARBA"/>
</dbReference>
<keyword evidence="7" id="KW-0520">NAD</keyword>
<comment type="caution">
    <text evidence="12">The sequence shown here is derived from an EMBL/GenBank/DDBJ whole genome shotgun (WGS) entry which is preliminary data.</text>
</comment>
<dbReference type="GO" id="GO:0098796">
    <property type="term" value="C:membrane protein complex"/>
    <property type="evidence" value="ECO:0007669"/>
    <property type="project" value="UniProtKB-ARBA"/>
</dbReference>
<dbReference type="NCBIfam" id="NF005724">
    <property type="entry name" value="PRK07539.1-4"/>
    <property type="match status" value="1"/>
</dbReference>
<evidence type="ECO:0000256" key="1">
    <source>
        <dbReference type="ARBA" id="ARBA00010643"/>
    </source>
</evidence>
<feature type="binding site" evidence="10">
    <location>
        <position position="145"/>
    </location>
    <ligand>
        <name>[2Fe-2S] cluster</name>
        <dbReference type="ChEBI" id="CHEBI:190135"/>
    </ligand>
</feature>
<dbReference type="GO" id="GO:0098662">
    <property type="term" value="P:inorganic cation transmembrane transport"/>
    <property type="evidence" value="ECO:0007669"/>
    <property type="project" value="UniProtKB-ARBA"/>
</dbReference>
<name>A0A0R3M455_9BRAD</name>
<dbReference type="Proteomes" id="UP000051913">
    <property type="component" value="Unassembled WGS sequence"/>
</dbReference>
<dbReference type="GO" id="GO:0008324">
    <property type="term" value="F:monoatomic cation transmembrane transporter activity"/>
    <property type="evidence" value="ECO:0007669"/>
    <property type="project" value="UniProtKB-ARBA"/>
</dbReference>
<accession>A0A0R3M455</accession>
<feature type="binding site" evidence="10">
    <location>
        <position position="105"/>
    </location>
    <ligand>
        <name>[2Fe-2S] cluster</name>
        <dbReference type="ChEBI" id="CHEBI:190135"/>
    </ligand>
</feature>
<gene>
    <name evidence="12" type="ORF">CP49_06800</name>
</gene>
<dbReference type="GO" id="GO:0051537">
    <property type="term" value="F:2 iron, 2 sulfur cluster binding"/>
    <property type="evidence" value="ECO:0007669"/>
    <property type="project" value="UniProtKB-KW"/>
</dbReference>
<feature type="binding site" evidence="10">
    <location>
        <position position="100"/>
    </location>
    <ligand>
        <name>[2Fe-2S] cluster</name>
        <dbReference type="ChEBI" id="CHEBI:190135"/>
    </ligand>
</feature>
<dbReference type="PROSITE" id="PS01099">
    <property type="entry name" value="COMPLEX1_24K"/>
    <property type="match status" value="1"/>
</dbReference>
<dbReference type="GO" id="GO:1902494">
    <property type="term" value="C:catalytic complex"/>
    <property type="evidence" value="ECO:0007669"/>
    <property type="project" value="UniProtKB-ARBA"/>
</dbReference>
<dbReference type="STRING" id="1518501.CQ10_22065"/>
<keyword evidence="13" id="KW-1185">Reference proteome</keyword>
<dbReference type="OrthoDB" id="9807941at2"/>
<dbReference type="Gene3D" id="1.10.10.1590">
    <property type="entry name" value="NADH-quinone oxidoreductase subunit E"/>
    <property type="match status" value="1"/>
</dbReference>
<dbReference type="CDD" id="cd03064">
    <property type="entry name" value="TRX_Fd_NuoE"/>
    <property type="match status" value="1"/>
</dbReference>
<comment type="cofactor">
    <cofactor evidence="10">
        <name>[2Fe-2S] cluster</name>
        <dbReference type="ChEBI" id="CHEBI:190135"/>
    </cofactor>
    <text evidence="10">Binds 1 [2Fe-2S] cluster.</text>
</comment>
<evidence type="ECO:0000256" key="7">
    <source>
        <dbReference type="ARBA" id="ARBA00023027"/>
    </source>
</evidence>
<evidence type="ECO:0000256" key="10">
    <source>
        <dbReference type="PIRSR" id="PIRSR000216-1"/>
    </source>
</evidence>
<dbReference type="InterPro" id="IPR042128">
    <property type="entry name" value="NuoE_dom"/>
</dbReference>
<evidence type="ECO:0000256" key="9">
    <source>
        <dbReference type="ARBA" id="ARBA00047712"/>
    </source>
</evidence>
<dbReference type="AlphaFoldDB" id="A0A0R3M455"/>
<dbReference type="Pfam" id="PF01257">
    <property type="entry name" value="2Fe-2S_thioredx"/>
    <property type="match status" value="1"/>
</dbReference>
<keyword evidence="2 10" id="KW-0001">2Fe-2S</keyword>
<evidence type="ECO:0000256" key="8">
    <source>
        <dbReference type="ARBA" id="ARBA00034078"/>
    </source>
</evidence>
<dbReference type="GO" id="GO:0031967">
    <property type="term" value="C:organelle envelope"/>
    <property type="evidence" value="ECO:0007669"/>
    <property type="project" value="UniProtKB-ARBA"/>
</dbReference>
<evidence type="ECO:0000256" key="11">
    <source>
        <dbReference type="SAM" id="MobiDB-lite"/>
    </source>
</evidence>
<dbReference type="FunFam" id="3.40.30.10:FF:000022">
    <property type="entry name" value="NADH dehydrogenase flavoprotein 2, mitochondrial"/>
    <property type="match status" value="1"/>
</dbReference>
<dbReference type="GO" id="GO:0022890">
    <property type="term" value="F:inorganic cation transmembrane transporter activity"/>
    <property type="evidence" value="ECO:0007669"/>
    <property type="project" value="UniProtKB-ARBA"/>
</dbReference>
<evidence type="ECO:0000256" key="5">
    <source>
        <dbReference type="ARBA" id="ARBA00023004"/>
    </source>
</evidence>
<dbReference type="SUPFAM" id="SSF52833">
    <property type="entry name" value="Thioredoxin-like"/>
    <property type="match status" value="1"/>
</dbReference>
<keyword evidence="5 10" id="KW-0408">Iron</keyword>
<comment type="catalytic activity">
    <reaction evidence="9">
        <text>a quinone + NADH + 5 H(+)(in) = a quinol + NAD(+) + 4 H(+)(out)</text>
        <dbReference type="Rhea" id="RHEA:57888"/>
        <dbReference type="ChEBI" id="CHEBI:15378"/>
        <dbReference type="ChEBI" id="CHEBI:24646"/>
        <dbReference type="ChEBI" id="CHEBI:57540"/>
        <dbReference type="ChEBI" id="CHEBI:57945"/>
        <dbReference type="ChEBI" id="CHEBI:132124"/>
    </reaction>
</comment>
<dbReference type="RefSeq" id="WP_057849468.1">
    <property type="nucleotide sequence ID" value="NZ_LLXX01000033.1"/>
</dbReference>
<evidence type="ECO:0000256" key="6">
    <source>
        <dbReference type="ARBA" id="ARBA00023014"/>
    </source>
</evidence>
<keyword evidence="3 10" id="KW-0479">Metal-binding</keyword>
<proteinExistence type="inferred from homology"/>
<dbReference type="Gene3D" id="3.40.30.10">
    <property type="entry name" value="Glutaredoxin"/>
    <property type="match status" value="1"/>
</dbReference>
<dbReference type="InterPro" id="IPR036249">
    <property type="entry name" value="Thioredoxin-like_sf"/>
</dbReference>
<evidence type="ECO:0000313" key="12">
    <source>
        <dbReference type="EMBL" id="KRR11878.1"/>
    </source>
</evidence>
<evidence type="ECO:0000256" key="2">
    <source>
        <dbReference type="ARBA" id="ARBA00022714"/>
    </source>
</evidence>
<feature type="region of interest" description="Disordered" evidence="11">
    <location>
        <begin position="172"/>
        <end position="203"/>
    </location>
</feature>